<name>A0ABT4Y4E2_METRE</name>
<dbReference type="RefSeq" id="WP_190831736.1">
    <property type="nucleotide sequence ID" value="NZ_JANEWF010000009.1"/>
</dbReference>
<keyword evidence="3" id="KW-1185">Reference proteome</keyword>
<sequence>MASDSAQASPRTRGEKLVTCGWLALAVAIPISCIFSSEPFNFSACLAALSLITLCAAFACWPKLFIAPIDYKHLCDTVPRKSQIAMSLFVGLTVLRGFVELMA</sequence>
<organism evidence="2 3">
    <name type="scientific">Metapseudomonas resinovorans</name>
    <name type="common">Pseudomonas resinovorans</name>
    <dbReference type="NCBI Taxonomy" id="53412"/>
    <lineage>
        <taxon>Bacteria</taxon>
        <taxon>Pseudomonadati</taxon>
        <taxon>Pseudomonadota</taxon>
        <taxon>Gammaproteobacteria</taxon>
        <taxon>Pseudomonadales</taxon>
        <taxon>Pseudomonadaceae</taxon>
        <taxon>Metapseudomonas</taxon>
    </lineage>
</organism>
<comment type="caution">
    <text evidence="2">The sequence shown here is derived from an EMBL/GenBank/DDBJ whole genome shotgun (WGS) entry which is preliminary data.</text>
</comment>
<keyword evidence="1" id="KW-0812">Transmembrane</keyword>
<reference evidence="2 3" key="1">
    <citation type="submission" date="2022-07" db="EMBL/GenBank/DDBJ databases">
        <title>Genome Analysis of Selected Gammaproteobacteria from Nigerian Food snails.</title>
        <authorList>
            <person name="Okafor A.C."/>
        </authorList>
    </citation>
    <scope>NUCLEOTIDE SEQUENCE [LARGE SCALE GENOMIC DNA]</scope>
    <source>
        <strain evidence="2 3">Awg 2</strain>
    </source>
</reference>
<evidence type="ECO:0000256" key="1">
    <source>
        <dbReference type="SAM" id="Phobius"/>
    </source>
</evidence>
<keyword evidence="1" id="KW-1133">Transmembrane helix</keyword>
<accession>A0ABT4Y4E2</accession>
<gene>
    <name evidence="2" type="ORF">NNO07_11655</name>
</gene>
<dbReference type="EMBL" id="JANEWF010000009">
    <property type="protein sequence ID" value="MDA8483727.1"/>
    <property type="molecule type" value="Genomic_DNA"/>
</dbReference>
<feature type="transmembrane region" description="Helical" evidence="1">
    <location>
        <begin position="40"/>
        <end position="61"/>
    </location>
</feature>
<evidence type="ECO:0000313" key="3">
    <source>
        <dbReference type="Proteomes" id="UP001211689"/>
    </source>
</evidence>
<proteinExistence type="predicted"/>
<dbReference type="Proteomes" id="UP001211689">
    <property type="component" value="Unassembled WGS sequence"/>
</dbReference>
<evidence type="ECO:0000313" key="2">
    <source>
        <dbReference type="EMBL" id="MDA8483727.1"/>
    </source>
</evidence>
<keyword evidence="1" id="KW-0472">Membrane</keyword>
<protein>
    <submittedName>
        <fullName evidence="2">Uncharacterized protein</fullName>
    </submittedName>
</protein>